<evidence type="ECO:0000256" key="9">
    <source>
        <dbReference type="SAM" id="Phobius"/>
    </source>
</evidence>
<name>A0AAV9SKV1_9TELE</name>
<dbReference type="SUPFAM" id="SSF46966">
    <property type="entry name" value="Spectrin repeat"/>
    <property type="match status" value="2"/>
</dbReference>
<dbReference type="Proteomes" id="UP001311232">
    <property type="component" value="Unassembled WGS sequence"/>
</dbReference>
<dbReference type="Gene3D" id="1.20.58.60">
    <property type="match status" value="1"/>
</dbReference>
<evidence type="ECO:0000313" key="12">
    <source>
        <dbReference type="Proteomes" id="UP001311232"/>
    </source>
</evidence>
<feature type="region of interest" description="Disordered" evidence="8">
    <location>
        <begin position="1"/>
        <end position="56"/>
    </location>
</feature>
<evidence type="ECO:0000256" key="3">
    <source>
        <dbReference type="ARBA" id="ARBA00022989"/>
    </source>
</evidence>
<evidence type="ECO:0000256" key="4">
    <source>
        <dbReference type="ARBA" id="ARBA00023136"/>
    </source>
</evidence>
<dbReference type="PANTHER" id="PTHR21640:SF1">
    <property type="entry name" value="NESPRIN-4"/>
    <property type="match status" value="1"/>
</dbReference>
<evidence type="ECO:0000259" key="10">
    <source>
        <dbReference type="PROSITE" id="PS51049"/>
    </source>
</evidence>
<dbReference type="SMART" id="SM00150">
    <property type="entry name" value="SPEC"/>
    <property type="match status" value="2"/>
</dbReference>
<keyword evidence="5" id="KW-0539">Nucleus</keyword>
<keyword evidence="12" id="KW-1185">Reference proteome</keyword>
<evidence type="ECO:0000256" key="8">
    <source>
        <dbReference type="SAM" id="MobiDB-lite"/>
    </source>
</evidence>
<dbReference type="AlphaFoldDB" id="A0AAV9SKV1"/>
<proteinExistence type="inferred from homology"/>
<feature type="topological domain" description="Cytoplasmic" evidence="7">
    <location>
        <begin position="1"/>
        <end position="661"/>
    </location>
</feature>
<keyword evidence="2 7" id="KW-0812">Transmembrane</keyword>
<feature type="topological domain" description="Perinuclear space" evidence="7">
    <location>
        <begin position="683"/>
        <end position="711"/>
    </location>
</feature>
<dbReference type="GO" id="GO:0034993">
    <property type="term" value="C:meiotic nuclear membrane microtubule tethering complex"/>
    <property type="evidence" value="ECO:0007669"/>
    <property type="project" value="InterPro"/>
</dbReference>
<feature type="compositionally biased region" description="Acidic residues" evidence="8">
    <location>
        <begin position="26"/>
        <end position="38"/>
    </location>
</feature>
<comment type="similarity">
    <text evidence="1">Belongs to the nesprin family.</text>
</comment>
<dbReference type="PANTHER" id="PTHR21640">
    <property type="match status" value="1"/>
</dbReference>
<reference evidence="11 12" key="1">
    <citation type="submission" date="2021-06" db="EMBL/GenBank/DDBJ databases">
        <authorList>
            <person name="Palmer J.M."/>
        </authorList>
    </citation>
    <scope>NUCLEOTIDE SEQUENCE [LARGE SCALE GENOMIC DNA]</scope>
    <source>
        <strain evidence="11 12">MEX-2019</strain>
        <tissue evidence="11">Muscle</tissue>
    </source>
</reference>
<evidence type="ECO:0000256" key="7">
    <source>
        <dbReference type="PROSITE-ProRule" id="PRU00385"/>
    </source>
</evidence>
<dbReference type="Pfam" id="PF10541">
    <property type="entry name" value="KASH"/>
    <property type="match status" value="1"/>
</dbReference>
<feature type="domain" description="KASH" evidence="10">
    <location>
        <begin position="653"/>
        <end position="711"/>
    </location>
</feature>
<comment type="subcellular location">
    <subcellularLocation>
        <location evidence="6">Nucleus outer membrane</location>
        <topology evidence="6">Single-pass type IV membrane protein</topology>
    </subcellularLocation>
</comment>
<dbReference type="InterPro" id="IPR018159">
    <property type="entry name" value="Spectrin/alpha-actinin"/>
</dbReference>
<evidence type="ECO:0000313" key="11">
    <source>
        <dbReference type="EMBL" id="KAK5621911.1"/>
    </source>
</evidence>
<accession>A0AAV9SKV1</accession>
<sequence>MQADLQLEPTEMAEKKTIGRLWGAKEDEEEEEEEEEDSGERGRKIRKDSQSMSLEDKALAPSAFAGKLKGDVMMPGLNPPSSERHGDAHCSLDNGKVEPGEEAMDPELLLDLIQHPFISSSSPLEDKTYRMDSSWNQDGCGPLERKWVLWHEFMKEHAHLDAWLRLAEQAIVTLNLANITYSTSKEELRKFERLRCEGGSQLIQMDSLTRRNRTLTRLFQGTMQARLLGLARECGQRWDDVTSKLDTIAGQLQLFVSEWEEFEAEREELALWLADLDARLTQIDHMTGNNCEKLRQLQSFQQSVCENSGRVNDLLQRGEELIQRSESTDAQHVESRLLELLRRCSHVYNNIARTHTRLLSMRLVFEDDWILSKATDSGCPSESVHEDRVLEKYDQDLSSVSTHLRDFRQWVNPAPTLLSRRPSPPPPSPSHENMGLEWDPSVDIGRSVSHDDADSSYFSACTGLCQREEAKRWSYLSSFDSRSDISTDITNQEAALGPQDWKDQTEPGLFSRVITSQEEDQWNTSTPEEDTNEPMRFDGGRVKAWLRVQSSALSQNTASCSRAVQTDGDVKNHEDGLHTDVVNQSYLHPNSRRCHDNAQHPLPVPSELSWDLEGKAFADYVTRLQQSVVQDEDELSCCEETELLLSEQSHTSGGGPSSSSSSALLYLLLAVALALLASLIWVAMEPPCHRSNKMPRSLHLTLNYVNGPPPT</sequence>
<feature type="transmembrane region" description="Helical" evidence="9">
    <location>
        <begin position="663"/>
        <end position="684"/>
    </location>
</feature>
<evidence type="ECO:0000256" key="2">
    <source>
        <dbReference type="ARBA" id="ARBA00022692"/>
    </source>
</evidence>
<dbReference type="EMBL" id="JAHHUM010000290">
    <property type="protein sequence ID" value="KAK5621911.1"/>
    <property type="molecule type" value="Genomic_DNA"/>
</dbReference>
<comment type="caution">
    <text evidence="11">The sequence shown here is derived from an EMBL/GenBank/DDBJ whole genome shotgun (WGS) entry which is preliminary data.</text>
</comment>
<keyword evidence="3 9" id="KW-1133">Transmembrane helix</keyword>
<evidence type="ECO:0000256" key="6">
    <source>
        <dbReference type="ARBA" id="ARBA00046312"/>
    </source>
</evidence>
<organism evidence="11 12">
    <name type="scientific">Crenichthys baileyi</name>
    <name type="common">White River springfish</name>
    <dbReference type="NCBI Taxonomy" id="28760"/>
    <lineage>
        <taxon>Eukaryota</taxon>
        <taxon>Metazoa</taxon>
        <taxon>Chordata</taxon>
        <taxon>Craniata</taxon>
        <taxon>Vertebrata</taxon>
        <taxon>Euteleostomi</taxon>
        <taxon>Actinopterygii</taxon>
        <taxon>Neopterygii</taxon>
        <taxon>Teleostei</taxon>
        <taxon>Neoteleostei</taxon>
        <taxon>Acanthomorphata</taxon>
        <taxon>Ovalentaria</taxon>
        <taxon>Atherinomorphae</taxon>
        <taxon>Cyprinodontiformes</taxon>
        <taxon>Goodeidae</taxon>
        <taxon>Crenichthys</taxon>
    </lineage>
</organism>
<gene>
    <name evidence="11" type="ORF">CRENBAI_009169</name>
</gene>
<protein>
    <recommendedName>
        <fullName evidence="10">KASH domain-containing protein</fullName>
    </recommendedName>
</protein>
<dbReference type="InterPro" id="IPR030268">
    <property type="entry name" value="SYNE4"/>
</dbReference>
<keyword evidence="4 7" id="KW-0472">Membrane</keyword>
<evidence type="ECO:0000256" key="5">
    <source>
        <dbReference type="ARBA" id="ARBA00023242"/>
    </source>
</evidence>
<feature type="region of interest" description="Disordered" evidence="8">
    <location>
        <begin position="415"/>
        <end position="436"/>
    </location>
</feature>
<dbReference type="InterPro" id="IPR012315">
    <property type="entry name" value="KASH"/>
</dbReference>
<dbReference type="SMART" id="SM01249">
    <property type="entry name" value="KASH"/>
    <property type="match status" value="1"/>
</dbReference>
<evidence type="ECO:0000256" key="1">
    <source>
        <dbReference type="ARBA" id="ARBA00008619"/>
    </source>
</evidence>
<dbReference type="GO" id="GO:0005640">
    <property type="term" value="C:nuclear outer membrane"/>
    <property type="evidence" value="ECO:0007669"/>
    <property type="project" value="UniProtKB-SubCell"/>
</dbReference>
<dbReference type="PROSITE" id="PS51049">
    <property type="entry name" value="KASH"/>
    <property type="match status" value="1"/>
</dbReference>